<accession>A0A5R9FS76</accession>
<comment type="caution">
    <text evidence="10">The sequence shown here is derived from an EMBL/GenBank/DDBJ whole genome shotgun (WGS) entry which is preliminary data.</text>
</comment>
<organism evidence="10 11">
    <name type="scientific">Streptomyces montanus</name>
    <dbReference type="NCBI Taxonomy" id="2580423"/>
    <lineage>
        <taxon>Bacteria</taxon>
        <taxon>Bacillati</taxon>
        <taxon>Actinomycetota</taxon>
        <taxon>Actinomycetes</taxon>
        <taxon>Kitasatosporales</taxon>
        <taxon>Streptomycetaceae</taxon>
        <taxon>Streptomyces</taxon>
    </lineage>
</organism>
<evidence type="ECO:0000259" key="9">
    <source>
        <dbReference type="Pfam" id="PF00082"/>
    </source>
</evidence>
<evidence type="ECO:0000256" key="6">
    <source>
        <dbReference type="PROSITE-ProRule" id="PRU01240"/>
    </source>
</evidence>
<dbReference type="EMBL" id="VBZC01000009">
    <property type="protein sequence ID" value="TLS46231.1"/>
    <property type="molecule type" value="Genomic_DNA"/>
</dbReference>
<feature type="active site" description="Charge relay system" evidence="5 6">
    <location>
        <position position="54"/>
    </location>
</feature>
<feature type="active site" description="Charge relay system" evidence="5 6">
    <location>
        <position position="234"/>
    </location>
</feature>
<feature type="domain" description="Peptidase S8/S53" evidence="9">
    <location>
        <begin position="13"/>
        <end position="280"/>
    </location>
</feature>
<keyword evidence="2 6" id="KW-0645">Protease</keyword>
<dbReference type="Proteomes" id="UP000305906">
    <property type="component" value="Unassembled WGS sequence"/>
</dbReference>
<dbReference type="PROSITE" id="PS00138">
    <property type="entry name" value="SUBTILASE_SER"/>
    <property type="match status" value="1"/>
</dbReference>
<dbReference type="GO" id="GO:0006508">
    <property type="term" value="P:proteolysis"/>
    <property type="evidence" value="ECO:0007669"/>
    <property type="project" value="UniProtKB-KW"/>
</dbReference>
<proteinExistence type="inferred from homology"/>
<evidence type="ECO:0000313" key="10">
    <source>
        <dbReference type="EMBL" id="TLS46231.1"/>
    </source>
</evidence>
<dbReference type="PROSITE" id="PS00137">
    <property type="entry name" value="SUBTILASE_HIS"/>
    <property type="match status" value="1"/>
</dbReference>
<evidence type="ECO:0000256" key="3">
    <source>
        <dbReference type="ARBA" id="ARBA00022801"/>
    </source>
</evidence>
<comment type="similarity">
    <text evidence="1 6 7">Belongs to the peptidase S8 family.</text>
</comment>
<evidence type="ECO:0000256" key="1">
    <source>
        <dbReference type="ARBA" id="ARBA00011073"/>
    </source>
</evidence>
<name>A0A5R9FS76_9ACTN</name>
<dbReference type="PANTHER" id="PTHR43399">
    <property type="entry name" value="SUBTILISIN-RELATED"/>
    <property type="match status" value="1"/>
</dbReference>
<dbReference type="InterPro" id="IPR022398">
    <property type="entry name" value="Peptidase_S8_His-AS"/>
</dbReference>
<reference evidence="10 11" key="1">
    <citation type="submission" date="2019-05" db="EMBL/GenBank/DDBJ databases">
        <title>Streptomyces sp. NEAU-C151, a novel actinomycete isolated from soil.</title>
        <authorList>
            <person name="Han L."/>
            <person name="Jiang H."/>
        </authorList>
    </citation>
    <scope>NUCLEOTIDE SEQUENCE [LARGE SCALE GENOMIC DNA]</scope>
    <source>
        <strain evidence="10 11">NEAU-C151</strain>
    </source>
</reference>
<protein>
    <recommendedName>
        <fullName evidence="9">Peptidase S8/S53 domain-containing protein</fullName>
    </recommendedName>
</protein>
<keyword evidence="4 6" id="KW-0720">Serine protease</keyword>
<keyword evidence="3 6" id="KW-0378">Hydrolase</keyword>
<keyword evidence="11" id="KW-1185">Reference proteome</keyword>
<feature type="region of interest" description="Disordered" evidence="8">
    <location>
        <begin position="663"/>
        <end position="688"/>
    </location>
</feature>
<dbReference type="Gene3D" id="3.40.50.200">
    <property type="entry name" value="Peptidase S8/S53 domain"/>
    <property type="match status" value="1"/>
</dbReference>
<dbReference type="CDD" id="cd07487">
    <property type="entry name" value="Peptidases_S8_1"/>
    <property type="match status" value="1"/>
</dbReference>
<dbReference type="PANTHER" id="PTHR43399:SF4">
    <property type="entry name" value="CELL WALL-ASSOCIATED PROTEASE"/>
    <property type="match status" value="1"/>
</dbReference>
<feature type="region of interest" description="Disordered" evidence="8">
    <location>
        <begin position="175"/>
        <end position="196"/>
    </location>
</feature>
<evidence type="ECO:0000256" key="7">
    <source>
        <dbReference type="RuleBase" id="RU003355"/>
    </source>
</evidence>
<evidence type="ECO:0000256" key="5">
    <source>
        <dbReference type="PIRSR" id="PIRSR615500-1"/>
    </source>
</evidence>
<gene>
    <name evidence="10" type="ORF">FE633_09790</name>
</gene>
<evidence type="ECO:0000256" key="4">
    <source>
        <dbReference type="ARBA" id="ARBA00022825"/>
    </source>
</evidence>
<dbReference type="InterPro" id="IPR015500">
    <property type="entry name" value="Peptidase_S8_subtilisin-rel"/>
</dbReference>
<evidence type="ECO:0000256" key="8">
    <source>
        <dbReference type="SAM" id="MobiDB-lite"/>
    </source>
</evidence>
<evidence type="ECO:0000313" key="11">
    <source>
        <dbReference type="Proteomes" id="UP000305906"/>
    </source>
</evidence>
<dbReference type="InterPro" id="IPR023827">
    <property type="entry name" value="Peptidase_S8_Asp-AS"/>
</dbReference>
<dbReference type="AlphaFoldDB" id="A0A5R9FS76"/>
<dbReference type="InterPro" id="IPR051048">
    <property type="entry name" value="Peptidase_S8/S53_subtilisin"/>
</dbReference>
<dbReference type="InterPro" id="IPR023828">
    <property type="entry name" value="Peptidase_S8_Ser-AS"/>
</dbReference>
<dbReference type="GO" id="GO:0004252">
    <property type="term" value="F:serine-type endopeptidase activity"/>
    <property type="evidence" value="ECO:0007669"/>
    <property type="project" value="UniProtKB-UniRule"/>
</dbReference>
<dbReference type="Pfam" id="PF00082">
    <property type="entry name" value="Peptidase_S8"/>
    <property type="match status" value="1"/>
</dbReference>
<dbReference type="InterPro" id="IPR036852">
    <property type="entry name" value="Peptidase_S8/S53_dom_sf"/>
</dbReference>
<dbReference type="InterPro" id="IPR000209">
    <property type="entry name" value="Peptidase_S8/S53_dom"/>
</dbReference>
<evidence type="ECO:0000256" key="2">
    <source>
        <dbReference type="ARBA" id="ARBA00022670"/>
    </source>
</evidence>
<dbReference type="PRINTS" id="PR00723">
    <property type="entry name" value="SUBTILISIN"/>
</dbReference>
<dbReference type="PROSITE" id="PS51892">
    <property type="entry name" value="SUBTILASE"/>
    <property type="match status" value="1"/>
</dbReference>
<feature type="active site" description="Charge relay system" evidence="5 6">
    <location>
        <position position="22"/>
    </location>
</feature>
<dbReference type="PROSITE" id="PS00136">
    <property type="entry name" value="SUBTILASE_ASP"/>
    <property type="match status" value="1"/>
</dbReference>
<dbReference type="SUPFAM" id="SSF52743">
    <property type="entry name" value="Subtilisin-like"/>
    <property type="match status" value="1"/>
</dbReference>
<sequence length="688" mass="71648">MGADKAWATGYDGKGIKIAVLDTGIDTSHPDLEDQVIAAKNFTQAADTTDKFGHGTHVASIAAGTGAKSAGKYRGVAPGAKVLNGKVLDDTGYGDDSGIIGGIEWAAEQGADVVNLSLGGEDTPGLDPLEATVNRLSDEKGVLFTIAAGNSGESGEATVDSPGSAEAALTVGSVDGDDQLADSSGRGPRVGDGAVKPDVTAPGVDITAAAAPGSVIEQEVGQKPDGYLTISGTSMATPHVAGAAAILKQQHPQWTYTELKGALTGSTRDGKYTPYQQGSGRIVVDAAIAQTVVADPASLNFGTQQWPHTDDTPVTKKVTYRNLGTRDATLSLAVTATDPAGRPAPVAFFVLGAKTLTVPAGGEASVDLTANTKLGGTLDGAYSAYVVATGGDQSVRTAATVLREAEAYDVTLRFLGRDGKPTPHYSSFLSGVTVRDEARFRELYDPSGTSKIRLPKGTYLFDTTVSVDPEDSGKGTDWLVQPKLDVTEDMTVTVDTRAAKPVDITVPDSAAEPRFVAPRYWYAGEGYNIETGVDVNTFDGLRTAHLGPEVTTGALNQQWIGVWAKGADTEYDVLLGGKTKKLATGYRKHLKAADLATVKVGMGASAAGKEGGLSAAGYFPELGGISPIPRPQKLPRTRTLHLSALDNAKWGLSFEQYGVPDEDRGGQGVGLHRQRLRRQAVGLPSRRR</sequence>